<comment type="caution">
    <text evidence="5">The sequence shown here is derived from an EMBL/GenBank/DDBJ whole genome shotgun (WGS) entry which is preliminary data.</text>
</comment>
<accession>A0A550BTD1</accession>
<evidence type="ECO:0000256" key="3">
    <source>
        <dbReference type="ARBA" id="ARBA00024909"/>
    </source>
</evidence>
<dbReference type="Pfam" id="PF01765">
    <property type="entry name" value="RRF"/>
    <property type="match status" value="1"/>
</dbReference>
<dbReference type="GO" id="GO:0006412">
    <property type="term" value="P:translation"/>
    <property type="evidence" value="ECO:0007669"/>
    <property type="project" value="UniProtKB-KW"/>
</dbReference>
<dbReference type="InterPro" id="IPR023584">
    <property type="entry name" value="Ribosome_recyc_fac_dom"/>
</dbReference>
<evidence type="ECO:0000256" key="2">
    <source>
        <dbReference type="ARBA" id="ARBA00022917"/>
    </source>
</evidence>
<organism evidence="5 6">
    <name type="scientific">Schizophyllum amplum</name>
    <dbReference type="NCBI Taxonomy" id="97359"/>
    <lineage>
        <taxon>Eukaryota</taxon>
        <taxon>Fungi</taxon>
        <taxon>Dikarya</taxon>
        <taxon>Basidiomycota</taxon>
        <taxon>Agaricomycotina</taxon>
        <taxon>Agaricomycetes</taxon>
        <taxon>Agaricomycetidae</taxon>
        <taxon>Agaricales</taxon>
        <taxon>Schizophyllaceae</taxon>
        <taxon>Schizophyllum</taxon>
    </lineage>
</organism>
<dbReference type="EMBL" id="VDMD01000095">
    <property type="protein sequence ID" value="TRM55793.1"/>
    <property type="molecule type" value="Genomic_DNA"/>
</dbReference>
<evidence type="ECO:0000313" key="6">
    <source>
        <dbReference type="Proteomes" id="UP000320762"/>
    </source>
</evidence>
<dbReference type="SUPFAM" id="SSF55194">
    <property type="entry name" value="Ribosome recycling factor, RRF"/>
    <property type="match status" value="1"/>
</dbReference>
<protein>
    <submittedName>
        <fullName evidence="5">Ribosome recycling factor domain-containing protein</fullName>
    </submittedName>
</protein>
<dbReference type="PANTHER" id="PTHR20982:SF3">
    <property type="entry name" value="MITOCHONDRIAL RIBOSOME RECYCLING FACTOR PSEUDO 1"/>
    <property type="match status" value="1"/>
</dbReference>
<evidence type="ECO:0000313" key="5">
    <source>
        <dbReference type="EMBL" id="TRM55793.1"/>
    </source>
</evidence>
<dbReference type="Gene3D" id="1.10.132.20">
    <property type="entry name" value="Ribosome-recycling factor"/>
    <property type="match status" value="1"/>
</dbReference>
<feature type="domain" description="Ribosome recycling factor" evidence="4">
    <location>
        <begin position="19"/>
        <end position="164"/>
    </location>
</feature>
<dbReference type="PANTHER" id="PTHR20982">
    <property type="entry name" value="RIBOSOME RECYCLING FACTOR"/>
    <property type="match status" value="1"/>
</dbReference>
<name>A0A550BTD1_9AGAR</name>
<dbReference type="GO" id="GO:0005739">
    <property type="term" value="C:mitochondrion"/>
    <property type="evidence" value="ECO:0007669"/>
    <property type="project" value="TreeGrafter"/>
</dbReference>
<proteinExistence type="inferred from homology"/>
<comment type="similarity">
    <text evidence="1">Belongs to the RRF family.</text>
</comment>
<sequence>MKAAVEWFRKDCASAEARASGRVTPQLLSPVRVKIDGGEYRLEEVATVGVREGSTLLVTLFDESTMKAVESALYESKLPNIVPQRQDVRTIKIPIPKPTVEARQRLYVDAQRKAEDTRVQLRKQMQTSVKRGKFAKHSIELEEYQKLLDRCIEDVDKTLAEMKKVAGGGK</sequence>
<dbReference type="Proteomes" id="UP000320762">
    <property type="component" value="Unassembled WGS sequence"/>
</dbReference>
<gene>
    <name evidence="5" type="ORF">BD626DRAFT_551881</name>
</gene>
<comment type="function">
    <text evidence="3">Necessary for protein synthesis in mitochondria. Functions as a ribosome recycling factor in mitochondria.</text>
</comment>
<dbReference type="OrthoDB" id="407355at2759"/>
<reference evidence="5 6" key="1">
    <citation type="journal article" date="2019" name="New Phytol.">
        <title>Comparative genomics reveals unique wood-decay strategies and fruiting body development in the Schizophyllaceae.</title>
        <authorList>
            <person name="Almasi E."/>
            <person name="Sahu N."/>
            <person name="Krizsan K."/>
            <person name="Balint B."/>
            <person name="Kovacs G.M."/>
            <person name="Kiss B."/>
            <person name="Cseklye J."/>
            <person name="Drula E."/>
            <person name="Henrissat B."/>
            <person name="Nagy I."/>
            <person name="Chovatia M."/>
            <person name="Adam C."/>
            <person name="LaButti K."/>
            <person name="Lipzen A."/>
            <person name="Riley R."/>
            <person name="Grigoriev I.V."/>
            <person name="Nagy L.G."/>
        </authorList>
    </citation>
    <scope>NUCLEOTIDE SEQUENCE [LARGE SCALE GENOMIC DNA]</scope>
    <source>
        <strain evidence="5 6">NL-1724</strain>
    </source>
</reference>
<evidence type="ECO:0000259" key="4">
    <source>
        <dbReference type="Pfam" id="PF01765"/>
    </source>
</evidence>
<dbReference type="GO" id="GO:0043023">
    <property type="term" value="F:ribosomal large subunit binding"/>
    <property type="evidence" value="ECO:0007669"/>
    <property type="project" value="TreeGrafter"/>
</dbReference>
<dbReference type="InterPro" id="IPR002661">
    <property type="entry name" value="Ribosome_recyc_fac"/>
</dbReference>
<dbReference type="STRING" id="97359.A0A550BTD1"/>
<keyword evidence="2" id="KW-0648">Protein biosynthesis</keyword>
<dbReference type="InterPro" id="IPR036191">
    <property type="entry name" value="RRF_sf"/>
</dbReference>
<dbReference type="Gene3D" id="3.30.1360.40">
    <property type="match status" value="1"/>
</dbReference>
<keyword evidence="6" id="KW-1185">Reference proteome</keyword>
<dbReference type="FunFam" id="3.30.1360.40:FF:000001">
    <property type="entry name" value="Ribosome-recycling factor"/>
    <property type="match status" value="1"/>
</dbReference>
<dbReference type="AlphaFoldDB" id="A0A550BTD1"/>
<evidence type="ECO:0000256" key="1">
    <source>
        <dbReference type="ARBA" id="ARBA00005912"/>
    </source>
</evidence>